<evidence type="ECO:0000313" key="4">
    <source>
        <dbReference type="Proteomes" id="UP001183202"/>
    </source>
</evidence>
<dbReference type="PANTHER" id="PTHR42993:SF1">
    <property type="entry name" value="MAOC-LIKE DEHYDRATASE DOMAIN-CONTAINING PROTEIN"/>
    <property type="match status" value="1"/>
</dbReference>
<proteinExistence type="inferred from homology"/>
<dbReference type="RefSeq" id="WP_311558381.1">
    <property type="nucleotide sequence ID" value="NZ_JAVREJ010000015.1"/>
</dbReference>
<sequence>MTEPSGDGVGATQVSEAHASGPVVITGLEGLEAHVGQKVGVSDWKPVVQEEITAFAKLTGDEQWIHVDPERAAEGPFGTTIQHGFLTLGMSTGLLWSVCVVEGFGVILNYGLNKVRFPSPLPVGSRIRMHVEIAEVKQLEGGAEVVWRLTYEVEGKPKPCCVAELVFRYYG</sequence>
<comment type="caution">
    <text evidence="3">The sequence shown here is derived from an EMBL/GenBank/DDBJ whole genome shotgun (WGS) entry which is preliminary data.</text>
</comment>
<evidence type="ECO:0000313" key="3">
    <source>
        <dbReference type="EMBL" id="MDT0351891.1"/>
    </source>
</evidence>
<accession>A0ABU2ND79</accession>
<name>A0ABU2ND79_9PSEU</name>
<feature type="domain" description="MaoC-like" evidence="2">
    <location>
        <begin position="33"/>
        <end position="144"/>
    </location>
</feature>
<dbReference type="Gene3D" id="3.10.129.10">
    <property type="entry name" value="Hotdog Thioesterase"/>
    <property type="match status" value="1"/>
</dbReference>
<evidence type="ECO:0000259" key="2">
    <source>
        <dbReference type="Pfam" id="PF01575"/>
    </source>
</evidence>
<dbReference type="PANTHER" id="PTHR42993">
    <property type="entry name" value="MAOC-LIKE DEHYDRATASE DOMAIN-CONTAINING PROTEIN"/>
    <property type="match status" value="1"/>
</dbReference>
<comment type="similarity">
    <text evidence="1">Belongs to the enoyl-CoA hydratase/isomerase family.</text>
</comment>
<protein>
    <submittedName>
        <fullName evidence="3">MaoC family dehydratase</fullName>
    </submittedName>
</protein>
<dbReference type="CDD" id="cd03450">
    <property type="entry name" value="NodN"/>
    <property type="match status" value="1"/>
</dbReference>
<dbReference type="InterPro" id="IPR002539">
    <property type="entry name" value="MaoC-like_dom"/>
</dbReference>
<reference evidence="4" key="1">
    <citation type="submission" date="2023-07" db="EMBL/GenBank/DDBJ databases">
        <title>30 novel species of actinomycetes from the DSMZ collection.</title>
        <authorList>
            <person name="Nouioui I."/>
        </authorList>
    </citation>
    <scope>NUCLEOTIDE SEQUENCE [LARGE SCALE GENOMIC DNA]</scope>
    <source>
        <strain evidence="4">DSM 45834</strain>
    </source>
</reference>
<evidence type="ECO:0000256" key="1">
    <source>
        <dbReference type="ARBA" id="ARBA00005254"/>
    </source>
</evidence>
<dbReference type="SUPFAM" id="SSF54637">
    <property type="entry name" value="Thioesterase/thiol ester dehydrase-isomerase"/>
    <property type="match status" value="1"/>
</dbReference>
<organism evidence="3 4">
    <name type="scientific">Pseudonocardia charpentierae</name>
    <dbReference type="NCBI Taxonomy" id="3075545"/>
    <lineage>
        <taxon>Bacteria</taxon>
        <taxon>Bacillati</taxon>
        <taxon>Actinomycetota</taxon>
        <taxon>Actinomycetes</taxon>
        <taxon>Pseudonocardiales</taxon>
        <taxon>Pseudonocardiaceae</taxon>
        <taxon>Pseudonocardia</taxon>
    </lineage>
</organism>
<gene>
    <name evidence="3" type="ORF">RM445_20400</name>
</gene>
<dbReference type="Pfam" id="PF01575">
    <property type="entry name" value="MaoC_dehydratas"/>
    <property type="match status" value="1"/>
</dbReference>
<dbReference type="Proteomes" id="UP001183202">
    <property type="component" value="Unassembled WGS sequence"/>
</dbReference>
<keyword evidence="4" id="KW-1185">Reference proteome</keyword>
<dbReference type="InterPro" id="IPR039375">
    <property type="entry name" value="NodN-like"/>
</dbReference>
<dbReference type="EMBL" id="JAVREJ010000015">
    <property type="protein sequence ID" value="MDT0351891.1"/>
    <property type="molecule type" value="Genomic_DNA"/>
</dbReference>
<dbReference type="InterPro" id="IPR029069">
    <property type="entry name" value="HotDog_dom_sf"/>
</dbReference>